<dbReference type="Proteomes" id="UP001296873">
    <property type="component" value="Unassembled WGS sequence"/>
</dbReference>
<dbReference type="RefSeq" id="WP_200338591.1">
    <property type="nucleotide sequence ID" value="NZ_NRRL01000001.1"/>
</dbReference>
<reference evidence="1 2" key="1">
    <citation type="journal article" date="2020" name="Microorganisms">
        <title>Osmotic Adaptation and Compatible Solute Biosynthesis of Phototrophic Bacteria as Revealed from Genome Analyses.</title>
        <authorList>
            <person name="Imhoff J.F."/>
            <person name="Rahn T."/>
            <person name="Kunzel S."/>
            <person name="Keller A."/>
            <person name="Neulinger S.C."/>
        </authorList>
    </citation>
    <scope>NUCLEOTIDE SEQUENCE [LARGE SCALE GENOMIC DNA]</scope>
    <source>
        <strain evidence="1 2">DSM 9895</strain>
    </source>
</reference>
<keyword evidence="2" id="KW-1185">Reference proteome</keyword>
<sequence length="307" mass="33388">MQVTLTHARLKEMAKAARKKLGPAAPSYQKTLDTPAAALGFSSYEALKPKLADTDAPTNTTPPTPEVAVVVVPTETRLDIDPSEEPKVFVGADVHAAVDAFSAWLGEHGANTDGREPEHYLYKLPVSAGQPAGQVKDPETPVTIAPAADDPNRIRRDAFDLTHPLNGVKLACSVTTIGATPFFLSSLEIVQNHCEDIDLVVFAYDPSDEEDPFWVDHHDERGFEDERLPMNRSCIDAIRELHAAFAQPDDAIYVHACSGVTFVTLNATYDTFTSQAKPAGAPVVLIVDDFQPDTISEARQRFLAWIG</sequence>
<name>A0ABS1D801_9PROT</name>
<protein>
    <submittedName>
        <fullName evidence="1">Uncharacterized protein</fullName>
    </submittedName>
</protein>
<accession>A0ABS1D801</accession>
<proteinExistence type="predicted"/>
<dbReference type="EMBL" id="NRRL01000001">
    <property type="protein sequence ID" value="MBK1666541.1"/>
    <property type="molecule type" value="Genomic_DNA"/>
</dbReference>
<gene>
    <name evidence="1" type="ORF">CKO28_00605</name>
</gene>
<evidence type="ECO:0000313" key="1">
    <source>
        <dbReference type="EMBL" id="MBK1666541.1"/>
    </source>
</evidence>
<evidence type="ECO:0000313" key="2">
    <source>
        <dbReference type="Proteomes" id="UP001296873"/>
    </source>
</evidence>
<organism evidence="1 2">
    <name type="scientific">Rhodovibrio sodomensis</name>
    <dbReference type="NCBI Taxonomy" id="1088"/>
    <lineage>
        <taxon>Bacteria</taxon>
        <taxon>Pseudomonadati</taxon>
        <taxon>Pseudomonadota</taxon>
        <taxon>Alphaproteobacteria</taxon>
        <taxon>Rhodospirillales</taxon>
        <taxon>Rhodovibrionaceae</taxon>
        <taxon>Rhodovibrio</taxon>
    </lineage>
</organism>
<comment type="caution">
    <text evidence="1">The sequence shown here is derived from an EMBL/GenBank/DDBJ whole genome shotgun (WGS) entry which is preliminary data.</text>
</comment>